<feature type="region of interest" description="Disordered" evidence="2">
    <location>
        <begin position="867"/>
        <end position="886"/>
    </location>
</feature>
<gene>
    <name evidence="4" type="ORF">TCMB3V08_LOCUS2580</name>
</gene>
<comment type="subcellular location">
    <subcellularLocation>
        <location evidence="1">Nucleus</location>
    </subcellularLocation>
</comment>
<dbReference type="InterPro" id="IPR009057">
    <property type="entry name" value="Homeodomain-like_sf"/>
</dbReference>
<evidence type="ECO:0000256" key="2">
    <source>
        <dbReference type="SAM" id="MobiDB-lite"/>
    </source>
</evidence>
<dbReference type="InterPro" id="IPR036388">
    <property type="entry name" value="WH-like_DNA-bd_sf"/>
</dbReference>
<dbReference type="AlphaFoldDB" id="A0A7R9P4V9"/>
<dbReference type="SUPFAM" id="SSF46689">
    <property type="entry name" value="Homeodomain-like"/>
    <property type="match status" value="1"/>
</dbReference>
<name>A0A7R9P4V9_TIMCA</name>
<dbReference type="GO" id="GO:0005634">
    <property type="term" value="C:nucleus"/>
    <property type="evidence" value="ECO:0007669"/>
    <property type="project" value="UniProtKB-SubCell"/>
</dbReference>
<feature type="domain" description="MADF" evidence="3">
    <location>
        <begin position="46"/>
        <end position="143"/>
    </location>
</feature>
<feature type="compositionally biased region" description="Polar residues" evidence="2">
    <location>
        <begin position="10"/>
        <end position="19"/>
    </location>
</feature>
<dbReference type="Gene3D" id="1.10.10.10">
    <property type="entry name" value="Winged helix-like DNA-binding domain superfamily/Winged helix DNA-binding domain"/>
    <property type="match status" value="1"/>
</dbReference>
<evidence type="ECO:0000259" key="3">
    <source>
        <dbReference type="PROSITE" id="PS51029"/>
    </source>
</evidence>
<dbReference type="PANTHER" id="PTHR21505:SF12">
    <property type="entry name" value="MADF DOMAIN-CONTAINING PROTEIN-RELATED"/>
    <property type="match status" value="1"/>
</dbReference>
<feature type="region of interest" description="Disordered" evidence="2">
    <location>
        <begin position="1"/>
        <end position="20"/>
    </location>
</feature>
<feature type="compositionally biased region" description="Basic residues" evidence="2">
    <location>
        <begin position="868"/>
        <end position="886"/>
    </location>
</feature>
<dbReference type="Pfam" id="PF10545">
    <property type="entry name" value="MADF_DNA_bdg"/>
    <property type="match status" value="2"/>
</dbReference>
<dbReference type="GO" id="GO:0003677">
    <property type="term" value="F:DNA binding"/>
    <property type="evidence" value="ECO:0007669"/>
    <property type="project" value="InterPro"/>
</dbReference>
<evidence type="ECO:0000256" key="1">
    <source>
        <dbReference type="ARBA" id="ARBA00004123"/>
    </source>
</evidence>
<reference evidence="4" key="1">
    <citation type="submission" date="2020-11" db="EMBL/GenBank/DDBJ databases">
        <authorList>
            <person name="Tran Van P."/>
        </authorList>
    </citation>
    <scope>NUCLEOTIDE SEQUENCE</scope>
</reference>
<organism evidence="4">
    <name type="scientific">Timema californicum</name>
    <name type="common">California timema</name>
    <name type="synonym">Walking stick</name>
    <dbReference type="NCBI Taxonomy" id="61474"/>
    <lineage>
        <taxon>Eukaryota</taxon>
        <taxon>Metazoa</taxon>
        <taxon>Ecdysozoa</taxon>
        <taxon>Arthropoda</taxon>
        <taxon>Hexapoda</taxon>
        <taxon>Insecta</taxon>
        <taxon>Pterygota</taxon>
        <taxon>Neoptera</taxon>
        <taxon>Polyneoptera</taxon>
        <taxon>Phasmatodea</taxon>
        <taxon>Timematodea</taxon>
        <taxon>Timematoidea</taxon>
        <taxon>Timematidae</taxon>
        <taxon>Timema</taxon>
    </lineage>
</organism>
<dbReference type="PANTHER" id="PTHR21505">
    <property type="entry name" value="MADF DOMAIN-CONTAINING PROTEIN-RELATED"/>
    <property type="match status" value="1"/>
</dbReference>
<evidence type="ECO:0000313" key="4">
    <source>
        <dbReference type="EMBL" id="CAD7569859.1"/>
    </source>
</evidence>
<proteinExistence type="predicted"/>
<dbReference type="SMART" id="SM00595">
    <property type="entry name" value="MADF"/>
    <property type="match status" value="2"/>
</dbReference>
<dbReference type="EMBL" id="OE179826">
    <property type="protein sequence ID" value="CAD7569859.1"/>
    <property type="molecule type" value="Genomic_DNA"/>
</dbReference>
<dbReference type="InterPro" id="IPR007889">
    <property type="entry name" value="HTH_Psq"/>
</dbReference>
<dbReference type="PROSITE" id="PS51029">
    <property type="entry name" value="MADF"/>
    <property type="match status" value="1"/>
</dbReference>
<dbReference type="InterPro" id="IPR006578">
    <property type="entry name" value="MADF-dom"/>
</dbReference>
<protein>
    <submittedName>
        <fullName evidence="4">(California timema) hypothetical protein</fullName>
    </submittedName>
</protein>
<sequence>MRSIIPPGRTSFSRVQSSERGPACDKVDPWRVNMSVYRMNRDQLLKFIHLYKDSECLWNVQIPSYKDRDARDQAYKHIVNEMKIIGFGPKEVAQKIKNVRTTYKQELNKIKKSETSGSSPDELYKPKVPWFDYVDTFLRKVIVVPLTSVTAMEKRKNKERITAGGKKQRKAITLDRKLDVIERYERKERTVNIVRATGIPESSLRTIRSQAEKIKECFRSGTRMTACKTTQIRAPIMVELEKRLAQWIEHQDRLKVPLSATKCELKNKRPTPMINIEIWDGKQKRKFNYHWYDKYKWLTAINGYSFWDANIPASTVPFLKGATRRYLFERKVVDRFVEVLCRLGERALRGRSGDRDGENHLRLFDEEQSVRVREQFPDAPSGEMGLPERVVQTLACIMKGRVRQELESCEFLSVLVDETLDVSCRPQISVIFRYYREGTGIVERFVGFYDVLIDKTVMGLSQVALSVLKEWDVDKKVISQTYDGSTSMTDDQVRLFVNGIWGFRAFFGESSKRNELLKELGFRLPDLGEYYYSAVSTIKGSYPELIRALDHMTDGPHAMWDANSSTTAAVLKHWLNDATIVYLVCFYTRVFFFAEHLSNTLKKEYVQDIDRCNNEIRLTIKLYEQVSKLIRLVLTLPLSAASIEAGPSALRRTKSFLKSTMSDSSLTCLSTLVIENKLLSEMTRDLVFKSTVTSLFEGGGELHRLFSGGELLLPTPLLTELLNYSSPMTSLGRREEGGSQELAGSLEAAVRRPDSISGATKDPSANVDYVKSKINNLRSAFRKELKKIKKRNKGTGSGPQDVYVPKLWYFDLLGFLRDQDIHQPSITNIDAELEGIESDIFTVASCDAASPLKAVHTSDQGLVTLKLTPRHSTRSSSHKRPGSGDA</sequence>
<accession>A0A7R9P4V9</accession>
<dbReference type="Pfam" id="PF04218">
    <property type="entry name" value="CENP-B_N"/>
    <property type="match status" value="1"/>
</dbReference>